<evidence type="ECO:0000256" key="5">
    <source>
        <dbReference type="RuleBase" id="RU361279"/>
    </source>
</evidence>
<organism evidence="6 7">
    <name type="scientific">Pedobacter cryoconitis</name>
    <dbReference type="NCBI Taxonomy" id="188932"/>
    <lineage>
        <taxon>Bacteria</taxon>
        <taxon>Pseudomonadati</taxon>
        <taxon>Bacteroidota</taxon>
        <taxon>Sphingobacteriia</taxon>
        <taxon>Sphingobacteriales</taxon>
        <taxon>Sphingobacteriaceae</taxon>
        <taxon>Pedobacter</taxon>
    </lineage>
</organism>
<gene>
    <name evidence="6" type="ORF">AY601_4234</name>
</gene>
<dbReference type="SUPFAM" id="SSF100950">
    <property type="entry name" value="NagB/RpiA/CoA transferase-like"/>
    <property type="match status" value="1"/>
</dbReference>
<dbReference type="EC" id="6.3.3.2" evidence="5"/>
<feature type="binding site" evidence="4">
    <location>
        <begin position="133"/>
        <end position="141"/>
    </location>
    <ligand>
        <name>ATP</name>
        <dbReference type="ChEBI" id="CHEBI:30616"/>
    </ligand>
</feature>
<dbReference type="EMBL" id="CP014504">
    <property type="protein sequence ID" value="AMQ01083.1"/>
    <property type="molecule type" value="Genomic_DNA"/>
</dbReference>
<comment type="similarity">
    <text evidence="1 5">Belongs to the 5-formyltetrahydrofolate cyclo-ligase family.</text>
</comment>
<keyword evidence="3 4" id="KW-0067">ATP-binding</keyword>
<dbReference type="Pfam" id="PF01812">
    <property type="entry name" value="5-FTHF_cyc-lig"/>
    <property type="match status" value="1"/>
</dbReference>
<dbReference type="InterPro" id="IPR037171">
    <property type="entry name" value="NagB/RpiA_transferase-like"/>
</dbReference>
<dbReference type="GO" id="GO:0046872">
    <property type="term" value="F:metal ion binding"/>
    <property type="evidence" value="ECO:0007669"/>
    <property type="project" value="UniProtKB-KW"/>
</dbReference>
<dbReference type="PANTHER" id="PTHR23407:SF1">
    <property type="entry name" value="5-FORMYLTETRAHYDROFOLATE CYCLO-LIGASE"/>
    <property type="match status" value="1"/>
</dbReference>
<proteinExistence type="inferred from homology"/>
<dbReference type="AlphaFoldDB" id="A0A127VIF3"/>
<dbReference type="PATRIC" id="fig|188932.3.peg.4394"/>
<name>A0A127VIF3_9SPHI</name>
<dbReference type="KEGG" id="pcm:AY601_4234"/>
<dbReference type="Gene3D" id="3.40.50.10420">
    <property type="entry name" value="NagB/RpiA/CoA transferase-like"/>
    <property type="match status" value="1"/>
</dbReference>
<dbReference type="RefSeq" id="WP_068404755.1">
    <property type="nucleotide sequence ID" value="NZ_CP014504.1"/>
</dbReference>
<keyword evidence="6" id="KW-0436">Ligase</keyword>
<dbReference type="GO" id="GO:0035999">
    <property type="term" value="P:tetrahydrofolate interconversion"/>
    <property type="evidence" value="ECO:0007669"/>
    <property type="project" value="TreeGrafter"/>
</dbReference>
<dbReference type="InterPro" id="IPR024185">
    <property type="entry name" value="FTHF_cligase-like_sf"/>
</dbReference>
<evidence type="ECO:0000256" key="2">
    <source>
        <dbReference type="ARBA" id="ARBA00022741"/>
    </source>
</evidence>
<dbReference type="OrthoDB" id="9801938at2"/>
<dbReference type="Proteomes" id="UP000071561">
    <property type="component" value="Chromosome"/>
</dbReference>
<evidence type="ECO:0000256" key="3">
    <source>
        <dbReference type="ARBA" id="ARBA00022840"/>
    </source>
</evidence>
<dbReference type="PANTHER" id="PTHR23407">
    <property type="entry name" value="ATPASE INHIBITOR/5-FORMYLTETRAHYDROFOLATE CYCLO-LIGASE"/>
    <property type="match status" value="1"/>
</dbReference>
<dbReference type="GO" id="GO:0030272">
    <property type="term" value="F:5-formyltetrahydrofolate cyclo-ligase activity"/>
    <property type="evidence" value="ECO:0007669"/>
    <property type="project" value="UniProtKB-EC"/>
</dbReference>
<feature type="binding site" evidence="4">
    <location>
        <position position="55"/>
    </location>
    <ligand>
        <name>substrate</name>
    </ligand>
</feature>
<protein>
    <recommendedName>
        <fullName evidence="5">5-formyltetrahydrofolate cyclo-ligase</fullName>
        <ecNumber evidence="5">6.3.3.2</ecNumber>
    </recommendedName>
</protein>
<sequence length="188" mass="21961">MNKSEIRKQETKKRKELSPEQAYELSEKLLEQFTTLDLSAVKTLHIFLPIVEKNEPDTFLFIEWLKKHHPQLNIIVPRADFKTSLMTHHHYKGEQELLKSSFNILEPVNEEEYTGDIDLVIVPLLAFDDRGYRVGYGKGFYDRFLEGRGTLKVGLSFFKSVGIIDDTHENDIRLDLCITPDQVIYFKD</sequence>
<dbReference type="GO" id="GO:0009396">
    <property type="term" value="P:folic acid-containing compound biosynthetic process"/>
    <property type="evidence" value="ECO:0007669"/>
    <property type="project" value="TreeGrafter"/>
</dbReference>
<dbReference type="InterPro" id="IPR002698">
    <property type="entry name" value="FTHF_cligase"/>
</dbReference>
<keyword evidence="7" id="KW-1185">Reference proteome</keyword>
<dbReference type="PIRSF" id="PIRSF006806">
    <property type="entry name" value="FTHF_cligase"/>
    <property type="match status" value="1"/>
</dbReference>
<comment type="catalytic activity">
    <reaction evidence="5">
        <text>(6S)-5-formyl-5,6,7,8-tetrahydrofolate + ATP = (6R)-5,10-methenyltetrahydrofolate + ADP + phosphate</text>
        <dbReference type="Rhea" id="RHEA:10488"/>
        <dbReference type="ChEBI" id="CHEBI:30616"/>
        <dbReference type="ChEBI" id="CHEBI:43474"/>
        <dbReference type="ChEBI" id="CHEBI:57455"/>
        <dbReference type="ChEBI" id="CHEBI:57457"/>
        <dbReference type="ChEBI" id="CHEBI:456216"/>
        <dbReference type="EC" id="6.3.3.2"/>
    </reaction>
</comment>
<evidence type="ECO:0000256" key="1">
    <source>
        <dbReference type="ARBA" id="ARBA00010638"/>
    </source>
</evidence>
<reference evidence="6 7" key="1">
    <citation type="submission" date="2016-03" db="EMBL/GenBank/DDBJ databases">
        <title>Complete genome sequence of Pedobacter cryoconitis PAMC 27485.</title>
        <authorList>
            <person name="Lee J."/>
            <person name="Kim O.-S."/>
        </authorList>
    </citation>
    <scope>NUCLEOTIDE SEQUENCE [LARGE SCALE GENOMIC DNA]</scope>
    <source>
        <strain evidence="6 7">PAMC 27485</strain>
    </source>
</reference>
<keyword evidence="2 4" id="KW-0547">Nucleotide-binding</keyword>
<dbReference type="GO" id="GO:0005524">
    <property type="term" value="F:ATP binding"/>
    <property type="evidence" value="ECO:0007669"/>
    <property type="project" value="UniProtKB-KW"/>
</dbReference>
<evidence type="ECO:0000256" key="4">
    <source>
        <dbReference type="PIRSR" id="PIRSR006806-1"/>
    </source>
</evidence>
<comment type="cofactor">
    <cofactor evidence="5">
        <name>Mg(2+)</name>
        <dbReference type="ChEBI" id="CHEBI:18420"/>
    </cofactor>
</comment>
<evidence type="ECO:0000313" key="7">
    <source>
        <dbReference type="Proteomes" id="UP000071561"/>
    </source>
</evidence>
<keyword evidence="5" id="KW-0460">Magnesium</keyword>
<feature type="binding site" evidence="4">
    <location>
        <begin position="3"/>
        <end position="7"/>
    </location>
    <ligand>
        <name>ATP</name>
        <dbReference type="ChEBI" id="CHEBI:30616"/>
    </ligand>
</feature>
<accession>A0A127VIF3</accession>
<feature type="binding site" evidence="4">
    <location>
        <position position="48"/>
    </location>
    <ligand>
        <name>substrate</name>
    </ligand>
</feature>
<keyword evidence="5" id="KW-0479">Metal-binding</keyword>
<dbReference type="NCBIfam" id="TIGR02727">
    <property type="entry name" value="MTHFS_bact"/>
    <property type="match status" value="1"/>
</dbReference>
<evidence type="ECO:0000313" key="6">
    <source>
        <dbReference type="EMBL" id="AMQ01083.1"/>
    </source>
</evidence>